<sequence length="79" mass="8141">MTAEIVVHRASPSGGRRVDVHGENVGVAHGVADVSEFLRRAGLDLDPVEVAVSPLIEWRGGGPEVWGQGSGGSQGARQG</sequence>
<accession>A0A7W8APF7</accession>
<evidence type="ECO:0000313" key="2">
    <source>
        <dbReference type="Proteomes" id="UP000549009"/>
    </source>
</evidence>
<dbReference type="RefSeq" id="WP_184924855.1">
    <property type="nucleotide sequence ID" value="NZ_BMSQ01000009.1"/>
</dbReference>
<evidence type="ECO:0000313" key="1">
    <source>
        <dbReference type="EMBL" id="MBB5102092.1"/>
    </source>
</evidence>
<comment type="caution">
    <text evidence="1">The sequence shown here is derived from an EMBL/GenBank/DDBJ whole genome shotgun (WGS) entry which is preliminary data.</text>
</comment>
<dbReference type="Proteomes" id="UP000549009">
    <property type="component" value="Unassembled WGS sequence"/>
</dbReference>
<gene>
    <name evidence="1" type="ORF">FHS40_001145</name>
</gene>
<protein>
    <submittedName>
        <fullName evidence="1">Uncharacterized protein</fullName>
    </submittedName>
</protein>
<organism evidence="1 2">
    <name type="scientific">Streptomyces spectabilis</name>
    <dbReference type="NCBI Taxonomy" id="68270"/>
    <lineage>
        <taxon>Bacteria</taxon>
        <taxon>Bacillati</taxon>
        <taxon>Actinomycetota</taxon>
        <taxon>Actinomycetes</taxon>
        <taxon>Kitasatosporales</taxon>
        <taxon>Streptomycetaceae</taxon>
        <taxon>Streptomyces</taxon>
    </lineage>
</organism>
<dbReference type="AlphaFoldDB" id="A0A7W8APF7"/>
<reference evidence="1 2" key="1">
    <citation type="submission" date="2020-08" db="EMBL/GenBank/DDBJ databases">
        <title>Genomic Encyclopedia of Type Strains, Phase III (KMG-III): the genomes of soil and plant-associated and newly described type strains.</title>
        <authorList>
            <person name="Whitman W."/>
        </authorList>
    </citation>
    <scope>NUCLEOTIDE SEQUENCE [LARGE SCALE GENOMIC DNA]</scope>
    <source>
        <strain evidence="1 2">CECT 3146</strain>
    </source>
</reference>
<name>A0A7W8APF7_STRST</name>
<proteinExistence type="predicted"/>
<dbReference type="EMBL" id="JACHJD010000002">
    <property type="protein sequence ID" value="MBB5102092.1"/>
    <property type="molecule type" value="Genomic_DNA"/>
</dbReference>
<keyword evidence="2" id="KW-1185">Reference proteome</keyword>